<sequence>MKLRFLIILFFPLLASAQSIQHTEVLDDRVELKLDNGVLYLIPLTEASVRVQWIKNPIEKDTELILINKVETLFFEVSETDSLIVLETKKLSTSINRKNGQITYRGQNGEIFLQETAGSRKMEESSILKNTCS</sequence>
<evidence type="ECO:0000313" key="2">
    <source>
        <dbReference type="EMBL" id="MCL6219521.1"/>
    </source>
</evidence>
<dbReference type="GO" id="GO:0030246">
    <property type="term" value="F:carbohydrate binding"/>
    <property type="evidence" value="ECO:0007669"/>
    <property type="project" value="InterPro"/>
</dbReference>
<dbReference type="GO" id="GO:0003824">
    <property type="term" value="F:catalytic activity"/>
    <property type="evidence" value="ECO:0007669"/>
    <property type="project" value="InterPro"/>
</dbReference>
<dbReference type="InterPro" id="IPR011013">
    <property type="entry name" value="Gal_mutarotase_sf_dom"/>
</dbReference>
<dbReference type="Proteomes" id="UP001139521">
    <property type="component" value="Unassembled WGS sequence"/>
</dbReference>
<reference evidence="2" key="1">
    <citation type="submission" date="2022-01" db="EMBL/GenBank/DDBJ databases">
        <title>Genome sequencing of Zunongwangia sp. M21534 genome.</title>
        <authorList>
            <person name="Chen Y."/>
            <person name="Dong C."/>
            <person name="Shao Z."/>
        </authorList>
    </citation>
    <scope>NUCLEOTIDE SEQUENCE</scope>
    <source>
        <strain evidence="2">MCCC M21534</strain>
    </source>
</reference>
<keyword evidence="1" id="KW-0732">Signal</keyword>
<protein>
    <submittedName>
        <fullName evidence="2">DUF4968 domain-containing protein</fullName>
    </submittedName>
</protein>
<gene>
    <name evidence="2" type="ORF">L1967_14590</name>
</gene>
<accession>A0A9X1ZZY6</accession>
<keyword evidence="3" id="KW-1185">Reference proteome</keyword>
<dbReference type="RefSeq" id="WP_249602239.1">
    <property type="nucleotide sequence ID" value="NZ_JAKHSK010000022.1"/>
</dbReference>
<name>A0A9X1ZZY6_9FLAO</name>
<dbReference type="EMBL" id="JAKHSK010000022">
    <property type="protein sequence ID" value="MCL6219521.1"/>
    <property type="molecule type" value="Genomic_DNA"/>
</dbReference>
<proteinExistence type="predicted"/>
<evidence type="ECO:0000256" key="1">
    <source>
        <dbReference type="SAM" id="SignalP"/>
    </source>
</evidence>
<comment type="caution">
    <text evidence="2">The sequence shown here is derived from an EMBL/GenBank/DDBJ whole genome shotgun (WGS) entry which is preliminary data.</text>
</comment>
<dbReference type="GO" id="GO:0005975">
    <property type="term" value="P:carbohydrate metabolic process"/>
    <property type="evidence" value="ECO:0007669"/>
    <property type="project" value="InterPro"/>
</dbReference>
<dbReference type="SUPFAM" id="SSF74650">
    <property type="entry name" value="Galactose mutarotase-like"/>
    <property type="match status" value="1"/>
</dbReference>
<dbReference type="AlphaFoldDB" id="A0A9X1ZZY6"/>
<evidence type="ECO:0000313" key="3">
    <source>
        <dbReference type="Proteomes" id="UP001139521"/>
    </source>
</evidence>
<feature type="signal peptide" evidence="1">
    <location>
        <begin position="1"/>
        <end position="17"/>
    </location>
</feature>
<organism evidence="2 3">
    <name type="scientific">Zunongwangia pacifica</name>
    <dbReference type="NCBI Taxonomy" id="2911062"/>
    <lineage>
        <taxon>Bacteria</taxon>
        <taxon>Pseudomonadati</taxon>
        <taxon>Bacteroidota</taxon>
        <taxon>Flavobacteriia</taxon>
        <taxon>Flavobacteriales</taxon>
        <taxon>Flavobacteriaceae</taxon>
        <taxon>Zunongwangia</taxon>
    </lineage>
</organism>
<feature type="chain" id="PRO_5040777618" evidence="1">
    <location>
        <begin position="18"/>
        <end position="133"/>
    </location>
</feature>
<dbReference type="Gene3D" id="2.60.40.1760">
    <property type="entry name" value="glycosyl hydrolase (family 31)"/>
    <property type="match status" value="1"/>
</dbReference>